<evidence type="ECO:0000256" key="8">
    <source>
        <dbReference type="ARBA" id="ARBA00022840"/>
    </source>
</evidence>
<dbReference type="PROSITE" id="PS51192">
    <property type="entry name" value="HELICASE_ATP_BIND_1"/>
    <property type="match status" value="1"/>
</dbReference>
<dbReference type="CDD" id="cd17929">
    <property type="entry name" value="DEXHc_priA"/>
    <property type="match status" value="1"/>
</dbReference>
<name>A0A9D1NIX4_9BACT</name>
<dbReference type="InterPro" id="IPR042115">
    <property type="entry name" value="PriA_3primeBD_sf"/>
</dbReference>
<dbReference type="Pfam" id="PF18319">
    <property type="entry name" value="Zn_ribbon_PriA"/>
    <property type="match status" value="1"/>
</dbReference>
<proteinExistence type="inferred from homology"/>
<dbReference type="GO" id="GO:0006269">
    <property type="term" value="P:DNA replication, synthesis of primer"/>
    <property type="evidence" value="ECO:0007669"/>
    <property type="project" value="UniProtKB-KW"/>
</dbReference>
<dbReference type="GO" id="GO:1990077">
    <property type="term" value="C:primosome complex"/>
    <property type="evidence" value="ECO:0007669"/>
    <property type="project" value="UniProtKB-UniRule"/>
</dbReference>
<reference evidence="15" key="1">
    <citation type="submission" date="2020-10" db="EMBL/GenBank/DDBJ databases">
        <authorList>
            <person name="Gilroy R."/>
        </authorList>
    </citation>
    <scope>NUCLEOTIDE SEQUENCE</scope>
    <source>
        <strain evidence="15">10669</strain>
    </source>
</reference>
<evidence type="ECO:0000313" key="16">
    <source>
        <dbReference type="Proteomes" id="UP000886812"/>
    </source>
</evidence>
<evidence type="ECO:0000256" key="9">
    <source>
        <dbReference type="ARBA" id="ARBA00023125"/>
    </source>
</evidence>
<protein>
    <recommendedName>
        <fullName evidence="12">Replication restart protein PriA</fullName>
    </recommendedName>
    <alternativeName>
        <fullName evidence="12">ATP-dependent DNA helicase PriA</fullName>
        <ecNumber evidence="12">5.6.2.4</ecNumber>
    </alternativeName>
    <alternativeName>
        <fullName evidence="12">DNA 3'-5' helicase PriA</fullName>
    </alternativeName>
</protein>
<evidence type="ECO:0000256" key="3">
    <source>
        <dbReference type="ARBA" id="ARBA00022723"/>
    </source>
</evidence>
<dbReference type="SMART" id="SM00487">
    <property type="entry name" value="DEXDc"/>
    <property type="match status" value="1"/>
</dbReference>
<dbReference type="PANTHER" id="PTHR30580">
    <property type="entry name" value="PRIMOSOMAL PROTEIN N"/>
    <property type="match status" value="1"/>
</dbReference>
<dbReference type="InterPro" id="IPR005259">
    <property type="entry name" value="PriA"/>
</dbReference>
<comment type="cofactor">
    <cofactor evidence="12">
        <name>Zn(2+)</name>
        <dbReference type="ChEBI" id="CHEBI:29105"/>
    </cofactor>
    <text evidence="12">Binds 2 zinc ions per subunit.</text>
</comment>
<feature type="domain" description="Helicase ATP-binding" evidence="13">
    <location>
        <begin position="214"/>
        <end position="383"/>
    </location>
</feature>
<dbReference type="InterPro" id="IPR041222">
    <property type="entry name" value="PriA_3primeBD"/>
</dbReference>
<dbReference type="SUPFAM" id="SSF52540">
    <property type="entry name" value="P-loop containing nucleoside triphosphate hydrolases"/>
    <property type="match status" value="2"/>
</dbReference>
<dbReference type="GO" id="GO:0006302">
    <property type="term" value="P:double-strand break repair"/>
    <property type="evidence" value="ECO:0007669"/>
    <property type="project" value="InterPro"/>
</dbReference>
<dbReference type="EC" id="5.6.2.4" evidence="12"/>
<dbReference type="Proteomes" id="UP000886812">
    <property type="component" value="Unassembled WGS sequence"/>
</dbReference>
<dbReference type="InterPro" id="IPR040498">
    <property type="entry name" value="PriA_CRR"/>
</dbReference>
<dbReference type="Pfam" id="PF18074">
    <property type="entry name" value="PriA_C"/>
    <property type="match status" value="1"/>
</dbReference>
<dbReference type="GO" id="GO:0043138">
    <property type="term" value="F:3'-5' DNA helicase activity"/>
    <property type="evidence" value="ECO:0007669"/>
    <property type="project" value="UniProtKB-EC"/>
</dbReference>
<feature type="binding site" evidence="12">
    <location>
        <position position="476"/>
    </location>
    <ligand>
        <name>Zn(2+)</name>
        <dbReference type="ChEBI" id="CHEBI:29105"/>
        <label>2</label>
    </ligand>
</feature>
<dbReference type="InterPro" id="IPR027417">
    <property type="entry name" value="P-loop_NTPase"/>
</dbReference>
<feature type="domain" description="Helicase C-terminal" evidence="14">
    <location>
        <begin position="478"/>
        <end position="658"/>
    </location>
</feature>
<keyword evidence="2 12" id="KW-0235">DNA replication</keyword>
<evidence type="ECO:0000256" key="7">
    <source>
        <dbReference type="ARBA" id="ARBA00022833"/>
    </source>
</evidence>
<evidence type="ECO:0000256" key="11">
    <source>
        <dbReference type="ARBA" id="ARBA00048988"/>
    </source>
</evidence>
<evidence type="ECO:0000256" key="1">
    <source>
        <dbReference type="ARBA" id="ARBA00022515"/>
    </source>
</evidence>
<dbReference type="PANTHER" id="PTHR30580:SF0">
    <property type="entry name" value="PRIMOSOMAL PROTEIN N"/>
    <property type="match status" value="1"/>
</dbReference>
<dbReference type="InterPro" id="IPR011545">
    <property type="entry name" value="DEAD/DEAH_box_helicase_dom"/>
</dbReference>
<dbReference type="GO" id="GO:0003677">
    <property type="term" value="F:DNA binding"/>
    <property type="evidence" value="ECO:0007669"/>
    <property type="project" value="UniProtKB-UniRule"/>
</dbReference>
<dbReference type="GO" id="GO:0016787">
    <property type="term" value="F:hydrolase activity"/>
    <property type="evidence" value="ECO:0007669"/>
    <property type="project" value="UniProtKB-KW"/>
</dbReference>
<dbReference type="InterPro" id="IPR001650">
    <property type="entry name" value="Helicase_C-like"/>
</dbReference>
<evidence type="ECO:0000259" key="13">
    <source>
        <dbReference type="PROSITE" id="PS51192"/>
    </source>
</evidence>
<keyword evidence="4 12" id="KW-0547">Nucleotide-binding</keyword>
<comment type="catalytic activity">
    <reaction evidence="12">
        <text>Couples ATP hydrolysis with the unwinding of duplex DNA by translocating in the 3'-5' direction.</text>
        <dbReference type="EC" id="5.6.2.4"/>
    </reaction>
</comment>
<keyword evidence="10 12" id="KW-0413">Isomerase</keyword>
<comment type="catalytic activity">
    <reaction evidence="11 12">
        <text>ATP + H2O = ADP + phosphate + H(+)</text>
        <dbReference type="Rhea" id="RHEA:13065"/>
        <dbReference type="ChEBI" id="CHEBI:15377"/>
        <dbReference type="ChEBI" id="CHEBI:15378"/>
        <dbReference type="ChEBI" id="CHEBI:30616"/>
        <dbReference type="ChEBI" id="CHEBI:43474"/>
        <dbReference type="ChEBI" id="CHEBI:456216"/>
        <dbReference type="EC" id="5.6.2.4"/>
    </reaction>
</comment>
<feature type="binding site" evidence="12">
    <location>
        <position position="446"/>
    </location>
    <ligand>
        <name>Zn(2+)</name>
        <dbReference type="ChEBI" id="CHEBI:29105"/>
        <label>1</label>
    </ligand>
</feature>
<feature type="binding site" evidence="12">
    <location>
        <position position="473"/>
    </location>
    <ligand>
        <name>Zn(2+)</name>
        <dbReference type="ChEBI" id="CHEBI:29105"/>
        <label>2</label>
    </ligand>
</feature>
<dbReference type="PROSITE" id="PS51194">
    <property type="entry name" value="HELICASE_CTER"/>
    <property type="match status" value="1"/>
</dbReference>
<feature type="binding site" evidence="12">
    <location>
        <position position="458"/>
    </location>
    <ligand>
        <name>Zn(2+)</name>
        <dbReference type="ChEBI" id="CHEBI:29105"/>
        <label>2</label>
    </ligand>
</feature>
<feature type="binding site" evidence="12">
    <location>
        <position position="455"/>
    </location>
    <ligand>
        <name>Zn(2+)</name>
        <dbReference type="ChEBI" id="CHEBI:29105"/>
        <label>2</label>
    </ligand>
</feature>
<dbReference type="NCBIfam" id="TIGR00595">
    <property type="entry name" value="priA"/>
    <property type="match status" value="1"/>
</dbReference>
<keyword evidence="6 12" id="KW-0347">Helicase</keyword>
<evidence type="ECO:0000256" key="12">
    <source>
        <dbReference type="HAMAP-Rule" id="MF_00983"/>
    </source>
</evidence>
<dbReference type="CDD" id="cd18804">
    <property type="entry name" value="SF2_C_priA"/>
    <property type="match status" value="1"/>
</dbReference>
<dbReference type="Gene3D" id="3.40.1440.60">
    <property type="entry name" value="PriA, 3(prime) DNA-binding domain"/>
    <property type="match status" value="1"/>
</dbReference>
<dbReference type="GO" id="GO:0006270">
    <property type="term" value="P:DNA replication initiation"/>
    <property type="evidence" value="ECO:0007669"/>
    <property type="project" value="TreeGrafter"/>
</dbReference>
<comment type="caution">
    <text evidence="15">The sequence shown here is derived from an EMBL/GenBank/DDBJ whole genome shotgun (WGS) entry which is preliminary data.</text>
</comment>
<comment type="function">
    <text evidence="12">Initiates the restart of stalled replication forks, which reloads the replicative helicase on sites other than the origin of replication. Recognizes and binds to abandoned replication forks and remodels them to uncover a helicase loading site. Promotes assembly of the primosome at these replication forks.</text>
</comment>
<comment type="similarity">
    <text evidence="12">Belongs to the helicase family. PriA subfamily.</text>
</comment>
<dbReference type="AlphaFoldDB" id="A0A9D1NIX4"/>
<gene>
    <name evidence="12 15" type="primary">priA</name>
    <name evidence="15" type="ORF">IAC75_02130</name>
</gene>
<accession>A0A9D1NIX4</accession>
<evidence type="ECO:0000256" key="2">
    <source>
        <dbReference type="ARBA" id="ARBA00022705"/>
    </source>
</evidence>
<dbReference type="Pfam" id="PF00270">
    <property type="entry name" value="DEAD"/>
    <property type="match status" value="1"/>
</dbReference>
<keyword evidence="7 12" id="KW-0862">Zinc</keyword>
<comment type="subunit">
    <text evidence="12">Component of the replication restart primosome.</text>
</comment>
<evidence type="ECO:0000256" key="10">
    <source>
        <dbReference type="ARBA" id="ARBA00023235"/>
    </source>
</evidence>
<keyword evidence="3 12" id="KW-0479">Metal-binding</keyword>
<sequence length="738" mass="81602">MPFDAGGKRYTYRVPAELAGKIAPGSLMRVPLGARVNDGVVWRLGAVPAAAWAKKVRDVAELRCGVPVLTPDALKLCEWISAYYAAPLNSVLLTLLPSVVRRGVRPVAEKRVALARELSPEALEKLRRRAKKQAALYDFLAEKKGAVLRSALPFSAAVVDALVLAGIAEESVSEKMRLAYDDEFEGGARGTAVAALPPELNAEQRAALDAICASIDEKKYRTHLLHGVTGSGKTEVYIGAVRKVLAEGGSAIFLVPEVALTPQTSSRLRERLADCATRIVVWHSNLSSGERHNAWMAAAKGEARLLIGARSAIFAPMRNLRLIVVDEEHEPSFKQSETPFYHGRDVAVFRAHLCGAVCVLGSATPSLESFYNAKIGKYALNRIEKRVDDRAFPPMKIVDMRREMLHAEGQTTFSRPLADALRERLERREQSILFLNRRGYSRALICPDCGHVIACPHCSAPLTYHRADELLRCHLCGHVEPAATRCPACGSANIRRRGFGTQRAEEILKHLFPDAVSVRLDADAMAKKNEFRKILGDFRAGKIDILLGTQMIAKGLDFPRVTLVGILDADLSLHVPDFRAAERTFQLLVQVAGRAGRGDLAGEVIVQTFTPSAAPIQFAKRADFDEFLEDELERRREFGYPPLRHVIRHVFRGNDALRVEETAERWAEFLENAAAGLFEIRGPAPCPTEKIQDNYRIHVWYFCENVVRASARLTELRAAFPQPEDVIDVIDVDPIDVG</sequence>
<feature type="binding site" evidence="12">
    <location>
        <position position="486"/>
    </location>
    <ligand>
        <name>Zn(2+)</name>
        <dbReference type="ChEBI" id="CHEBI:29105"/>
        <label>1</label>
    </ligand>
</feature>
<evidence type="ECO:0000256" key="4">
    <source>
        <dbReference type="ARBA" id="ARBA00022741"/>
    </source>
</evidence>
<evidence type="ECO:0000259" key="14">
    <source>
        <dbReference type="PROSITE" id="PS51194"/>
    </source>
</evidence>
<dbReference type="HAMAP" id="MF_00983">
    <property type="entry name" value="PriA"/>
    <property type="match status" value="1"/>
</dbReference>
<dbReference type="GO" id="GO:0006310">
    <property type="term" value="P:DNA recombination"/>
    <property type="evidence" value="ECO:0007669"/>
    <property type="project" value="InterPro"/>
</dbReference>
<dbReference type="FunFam" id="3.40.50.300:FF:000489">
    <property type="entry name" value="Primosome assembly protein PriA"/>
    <property type="match status" value="1"/>
</dbReference>
<feature type="binding site" evidence="12">
    <location>
        <position position="449"/>
    </location>
    <ligand>
        <name>Zn(2+)</name>
        <dbReference type="ChEBI" id="CHEBI:29105"/>
        <label>1</label>
    </ligand>
</feature>
<dbReference type="GO" id="GO:0005524">
    <property type="term" value="F:ATP binding"/>
    <property type="evidence" value="ECO:0007669"/>
    <property type="project" value="UniProtKB-UniRule"/>
</dbReference>
<dbReference type="InterPro" id="IPR014001">
    <property type="entry name" value="Helicase_ATP-bd"/>
</dbReference>
<dbReference type="Gene3D" id="3.40.50.300">
    <property type="entry name" value="P-loop containing nucleotide triphosphate hydrolases"/>
    <property type="match status" value="2"/>
</dbReference>
<dbReference type="EMBL" id="DVOG01000056">
    <property type="protein sequence ID" value="HIV03930.1"/>
    <property type="molecule type" value="Genomic_DNA"/>
</dbReference>
<keyword evidence="9 12" id="KW-0238">DNA-binding</keyword>
<keyword evidence="8 12" id="KW-0067">ATP-binding</keyword>
<feature type="binding site" evidence="12">
    <location>
        <position position="489"/>
    </location>
    <ligand>
        <name>Zn(2+)</name>
        <dbReference type="ChEBI" id="CHEBI:29105"/>
        <label>1</label>
    </ligand>
</feature>
<dbReference type="GO" id="GO:0008270">
    <property type="term" value="F:zinc ion binding"/>
    <property type="evidence" value="ECO:0007669"/>
    <property type="project" value="UniProtKB-UniRule"/>
</dbReference>
<evidence type="ECO:0000256" key="6">
    <source>
        <dbReference type="ARBA" id="ARBA00022806"/>
    </source>
</evidence>
<reference evidence="15" key="2">
    <citation type="journal article" date="2021" name="PeerJ">
        <title>Extensive microbial diversity within the chicken gut microbiome revealed by metagenomics and culture.</title>
        <authorList>
            <person name="Gilroy R."/>
            <person name="Ravi A."/>
            <person name="Getino M."/>
            <person name="Pursley I."/>
            <person name="Horton D.L."/>
            <person name="Alikhan N.F."/>
            <person name="Baker D."/>
            <person name="Gharbi K."/>
            <person name="Hall N."/>
            <person name="Watson M."/>
            <person name="Adriaenssens E.M."/>
            <person name="Foster-Nyarko E."/>
            <person name="Jarju S."/>
            <person name="Secka A."/>
            <person name="Antonio M."/>
            <person name="Oren A."/>
            <person name="Chaudhuri R.R."/>
            <person name="La Ragione R."/>
            <person name="Hildebrand F."/>
            <person name="Pallen M.J."/>
        </authorList>
    </citation>
    <scope>NUCLEOTIDE SEQUENCE</scope>
    <source>
        <strain evidence="15">10669</strain>
    </source>
</reference>
<evidence type="ECO:0000256" key="5">
    <source>
        <dbReference type="ARBA" id="ARBA00022801"/>
    </source>
</evidence>
<dbReference type="SMART" id="SM00490">
    <property type="entry name" value="HELICc"/>
    <property type="match status" value="1"/>
</dbReference>
<dbReference type="Pfam" id="PF17764">
    <property type="entry name" value="PriA_3primeBD"/>
    <property type="match status" value="1"/>
</dbReference>
<evidence type="ECO:0000313" key="15">
    <source>
        <dbReference type="EMBL" id="HIV03930.1"/>
    </source>
</evidence>
<dbReference type="Pfam" id="PF00271">
    <property type="entry name" value="Helicase_C"/>
    <property type="match status" value="1"/>
</dbReference>
<dbReference type="InterPro" id="IPR041236">
    <property type="entry name" value="PriA_C"/>
</dbReference>
<keyword evidence="5 12" id="KW-0378">Hydrolase</keyword>
<keyword evidence="1 12" id="KW-0639">Primosome</keyword>
<organism evidence="15 16">
    <name type="scientific">Candidatus Spyradosoma merdigallinarum</name>
    <dbReference type="NCBI Taxonomy" id="2840950"/>
    <lineage>
        <taxon>Bacteria</taxon>
        <taxon>Pseudomonadati</taxon>
        <taxon>Verrucomicrobiota</taxon>
        <taxon>Opitutia</taxon>
        <taxon>Opitutia incertae sedis</taxon>
        <taxon>Candidatus Spyradosoma</taxon>
    </lineage>
</organism>